<comment type="caution">
    <text evidence="6">The sequence shown here is derived from an EMBL/GenBank/DDBJ whole genome shotgun (WGS) entry which is preliminary data.</text>
</comment>
<keyword evidence="1 4" id="KW-0808">Transferase</keyword>
<dbReference type="GO" id="GO:0008817">
    <property type="term" value="F:corrinoid adenosyltransferase activity"/>
    <property type="evidence" value="ECO:0007669"/>
    <property type="project" value="UniProtKB-UniRule"/>
</dbReference>
<gene>
    <name evidence="6" type="ORF">GYA55_01595</name>
</gene>
<dbReference type="GO" id="GO:0005524">
    <property type="term" value="F:ATP binding"/>
    <property type="evidence" value="ECO:0007669"/>
    <property type="project" value="UniProtKB-UniRule"/>
</dbReference>
<sequence>LTKVQNQLFDIGAILASPEDEKPSGIKCPDRNDVAEMEEFIDSLIKDLPDLESFVLPGGNSLNSTLHLCRTVCRRVERNVLKLQREENVPQEIIIYLNRLSDLFFAMARYASTQCGSEEYLWEPKR</sequence>
<evidence type="ECO:0000256" key="1">
    <source>
        <dbReference type="ARBA" id="ARBA00022679"/>
    </source>
</evidence>
<dbReference type="InterPro" id="IPR016030">
    <property type="entry name" value="CblAdoTrfase-like"/>
</dbReference>
<dbReference type="AlphaFoldDB" id="A0A7X9FQ43"/>
<keyword evidence="3 4" id="KW-0067">ATP-binding</keyword>
<dbReference type="NCBIfam" id="TIGR00636">
    <property type="entry name" value="PduO_Nterm"/>
    <property type="match status" value="1"/>
</dbReference>
<dbReference type="SUPFAM" id="SSF89028">
    <property type="entry name" value="Cobalamin adenosyltransferase-like"/>
    <property type="match status" value="1"/>
</dbReference>
<comment type="catalytic activity">
    <reaction evidence="4">
        <text>2 cob(II)alamin + reduced [electron-transfer flavoprotein] + 2 ATP = 2 adenosylcob(III)alamin + 2 triphosphate + oxidized [electron-transfer flavoprotein] + 3 H(+)</text>
        <dbReference type="Rhea" id="RHEA:28671"/>
        <dbReference type="Rhea" id="RHEA-COMP:10685"/>
        <dbReference type="Rhea" id="RHEA-COMP:10686"/>
        <dbReference type="ChEBI" id="CHEBI:15378"/>
        <dbReference type="ChEBI" id="CHEBI:16304"/>
        <dbReference type="ChEBI" id="CHEBI:18036"/>
        <dbReference type="ChEBI" id="CHEBI:18408"/>
        <dbReference type="ChEBI" id="CHEBI:30616"/>
        <dbReference type="ChEBI" id="CHEBI:57692"/>
        <dbReference type="ChEBI" id="CHEBI:58307"/>
        <dbReference type="EC" id="2.5.1.17"/>
    </reaction>
</comment>
<dbReference type="UniPathway" id="UPA00148">
    <property type="reaction ID" value="UER00233"/>
</dbReference>
<dbReference type="Gene3D" id="1.20.1200.10">
    <property type="entry name" value="Cobalamin adenosyltransferase-like"/>
    <property type="match status" value="1"/>
</dbReference>
<proteinExistence type="inferred from homology"/>
<dbReference type="PANTHER" id="PTHR12213">
    <property type="entry name" value="CORRINOID ADENOSYLTRANSFERASE"/>
    <property type="match status" value="1"/>
</dbReference>
<evidence type="ECO:0000256" key="3">
    <source>
        <dbReference type="ARBA" id="ARBA00022840"/>
    </source>
</evidence>
<evidence type="ECO:0000313" key="7">
    <source>
        <dbReference type="Proteomes" id="UP000524246"/>
    </source>
</evidence>
<accession>A0A7X9FQ43</accession>
<feature type="domain" description="Cobalamin adenosyltransferase-like" evidence="5">
    <location>
        <begin position="1"/>
        <end position="111"/>
    </location>
</feature>
<evidence type="ECO:0000256" key="2">
    <source>
        <dbReference type="ARBA" id="ARBA00022741"/>
    </source>
</evidence>
<comment type="catalytic activity">
    <reaction evidence="4">
        <text>2 cob(II)yrinate a,c diamide + reduced [electron-transfer flavoprotein] + 2 ATP = 2 adenosylcob(III)yrinate a,c-diamide + 2 triphosphate + oxidized [electron-transfer flavoprotein] + 3 H(+)</text>
        <dbReference type="Rhea" id="RHEA:11528"/>
        <dbReference type="Rhea" id="RHEA-COMP:10685"/>
        <dbReference type="Rhea" id="RHEA-COMP:10686"/>
        <dbReference type="ChEBI" id="CHEBI:15378"/>
        <dbReference type="ChEBI" id="CHEBI:18036"/>
        <dbReference type="ChEBI" id="CHEBI:30616"/>
        <dbReference type="ChEBI" id="CHEBI:57692"/>
        <dbReference type="ChEBI" id="CHEBI:58307"/>
        <dbReference type="ChEBI" id="CHEBI:58503"/>
        <dbReference type="ChEBI" id="CHEBI:58537"/>
        <dbReference type="EC" id="2.5.1.17"/>
    </reaction>
</comment>
<comment type="similarity">
    <text evidence="4">Belongs to the Cob(I)alamin adenosyltransferase family.</text>
</comment>
<comment type="pathway">
    <text evidence="4">Cofactor biosynthesis; adenosylcobalamin biosynthesis; adenosylcobalamin from cob(II)yrinate a,c-diamide: step 2/7.</text>
</comment>
<evidence type="ECO:0000313" key="6">
    <source>
        <dbReference type="EMBL" id="NMC61841.1"/>
    </source>
</evidence>
<dbReference type="Proteomes" id="UP000524246">
    <property type="component" value="Unassembled WGS sequence"/>
</dbReference>
<dbReference type="InterPro" id="IPR036451">
    <property type="entry name" value="CblAdoTrfase-like_sf"/>
</dbReference>
<evidence type="ECO:0000256" key="4">
    <source>
        <dbReference type="RuleBase" id="RU366026"/>
    </source>
</evidence>
<dbReference type="Pfam" id="PF01923">
    <property type="entry name" value="Cob_adeno_trans"/>
    <property type="match status" value="1"/>
</dbReference>
<keyword evidence="4" id="KW-0169">Cobalamin biosynthesis</keyword>
<organism evidence="6 7">
    <name type="scientific">SAR324 cluster bacterium</name>
    <dbReference type="NCBI Taxonomy" id="2024889"/>
    <lineage>
        <taxon>Bacteria</taxon>
        <taxon>Deltaproteobacteria</taxon>
        <taxon>SAR324 cluster</taxon>
    </lineage>
</organism>
<dbReference type="EMBL" id="JAAZON010000059">
    <property type="protein sequence ID" value="NMC61841.1"/>
    <property type="molecule type" value="Genomic_DNA"/>
</dbReference>
<evidence type="ECO:0000259" key="5">
    <source>
        <dbReference type="Pfam" id="PF01923"/>
    </source>
</evidence>
<reference evidence="6 7" key="1">
    <citation type="journal article" date="2020" name="Biotechnol. Biofuels">
        <title>New insights from the biogas microbiome by comprehensive genome-resolved metagenomics of nearly 1600 species originating from multiple anaerobic digesters.</title>
        <authorList>
            <person name="Campanaro S."/>
            <person name="Treu L."/>
            <person name="Rodriguez-R L.M."/>
            <person name="Kovalovszki A."/>
            <person name="Ziels R.M."/>
            <person name="Maus I."/>
            <person name="Zhu X."/>
            <person name="Kougias P.G."/>
            <person name="Basile A."/>
            <person name="Luo G."/>
            <person name="Schluter A."/>
            <person name="Konstantinidis K.T."/>
            <person name="Angelidaki I."/>
        </authorList>
    </citation>
    <scope>NUCLEOTIDE SEQUENCE [LARGE SCALE GENOMIC DNA]</scope>
    <source>
        <strain evidence="6">AS27yjCOA_65</strain>
    </source>
</reference>
<protein>
    <recommendedName>
        <fullName evidence="4">Corrinoid adenosyltransferase</fullName>
        <ecNumber evidence="4">2.5.1.17</ecNumber>
    </recommendedName>
    <alternativeName>
        <fullName evidence="4">Cob(II)alamin adenosyltransferase</fullName>
    </alternativeName>
    <alternativeName>
        <fullName evidence="4">Cob(II)yrinic acid a,c-diamide adenosyltransferase</fullName>
    </alternativeName>
    <alternativeName>
        <fullName evidence="4">Cobinamide/cobalamin adenosyltransferase</fullName>
    </alternativeName>
</protein>
<dbReference type="InterPro" id="IPR029499">
    <property type="entry name" value="PduO-typ"/>
</dbReference>
<dbReference type="EC" id="2.5.1.17" evidence="4"/>
<name>A0A7X9FQ43_9DELT</name>
<feature type="non-terminal residue" evidence="6">
    <location>
        <position position="1"/>
    </location>
</feature>
<dbReference type="GO" id="GO:0009236">
    <property type="term" value="P:cobalamin biosynthetic process"/>
    <property type="evidence" value="ECO:0007669"/>
    <property type="project" value="UniProtKB-UniRule"/>
</dbReference>
<dbReference type="PANTHER" id="PTHR12213:SF0">
    <property type="entry name" value="CORRINOID ADENOSYLTRANSFERASE MMAB"/>
    <property type="match status" value="1"/>
</dbReference>
<keyword evidence="2 4" id="KW-0547">Nucleotide-binding</keyword>